<evidence type="ECO:0000256" key="1">
    <source>
        <dbReference type="SAM" id="MobiDB-lite"/>
    </source>
</evidence>
<dbReference type="Gramene" id="GBG71857">
    <property type="protein sequence ID" value="GBG71857"/>
    <property type="gene ID" value="CBR_g10795"/>
</dbReference>
<evidence type="ECO:0000313" key="3">
    <source>
        <dbReference type="EMBL" id="GBG71857.1"/>
    </source>
</evidence>
<evidence type="ECO:0000313" key="4">
    <source>
        <dbReference type="Proteomes" id="UP000265515"/>
    </source>
</evidence>
<dbReference type="AlphaFoldDB" id="A0A388KP95"/>
<accession>A0A388KP95</accession>
<reference evidence="3 4" key="1">
    <citation type="journal article" date="2018" name="Cell">
        <title>The Chara Genome: Secondary Complexity and Implications for Plant Terrestrialization.</title>
        <authorList>
            <person name="Nishiyama T."/>
            <person name="Sakayama H."/>
            <person name="Vries J.D."/>
            <person name="Buschmann H."/>
            <person name="Saint-Marcoux D."/>
            <person name="Ullrich K.K."/>
            <person name="Haas F.B."/>
            <person name="Vanderstraeten L."/>
            <person name="Becker D."/>
            <person name="Lang D."/>
            <person name="Vosolsobe S."/>
            <person name="Rombauts S."/>
            <person name="Wilhelmsson P.K.I."/>
            <person name="Janitza P."/>
            <person name="Kern R."/>
            <person name="Heyl A."/>
            <person name="Rumpler F."/>
            <person name="Villalobos L.I.A.C."/>
            <person name="Clay J.M."/>
            <person name="Skokan R."/>
            <person name="Toyoda A."/>
            <person name="Suzuki Y."/>
            <person name="Kagoshima H."/>
            <person name="Schijlen E."/>
            <person name="Tajeshwar N."/>
            <person name="Catarino B."/>
            <person name="Hetherington A.J."/>
            <person name="Saltykova A."/>
            <person name="Bonnot C."/>
            <person name="Breuninger H."/>
            <person name="Symeonidi A."/>
            <person name="Radhakrishnan G.V."/>
            <person name="Van Nieuwerburgh F."/>
            <person name="Deforce D."/>
            <person name="Chang C."/>
            <person name="Karol K.G."/>
            <person name="Hedrich R."/>
            <person name="Ulvskov P."/>
            <person name="Glockner G."/>
            <person name="Delwiche C.F."/>
            <person name="Petrasek J."/>
            <person name="Van de Peer Y."/>
            <person name="Friml J."/>
            <person name="Beilby M."/>
            <person name="Dolan L."/>
            <person name="Kohara Y."/>
            <person name="Sugano S."/>
            <person name="Fujiyama A."/>
            <person name="Delaux P.-M."/>
            <person name="Quint M."/>
            <person name="TheiBen G."/>
            <person name="Hagemann M."/>
            <person name="Harholt J."/>
            <person name="Dunand C."/>
            <person name="Zachgo S."/>
            <person name="Langdale J."/>
            <person name="Maumus F."/>
            <person name="Straeten D.V.D."/>
            <person name="Gould S.B."/>
            <person name="Rensing S.A."/>
        </authorList>
    </citation>
    <scope>NUCLEOTIDE SEQUENCE [LARGE SCALE GENOMIC DNA]</scope>
    <source>
        <strain evidence="3 4">S276</strain>
    </source>
</reference>
<evidence type="ECO:0000259" key="2">
    <source>
        <dbReference type="Pfam" id="PF23020"/>
    </source>
</evidence>
<dbReference type="Pfam" id="PF23020">
    <property type="entry name" value="PEX14-like_2nd"/>
    <property type="match status" value="1"/>
</dbReference>
<comment type="caution">
    <text evidence="3">The sequence shown here is derived from an EMBL/GenBank/DDBJ whole genome shotgun (WGS) entry which is preliminary data.</text>
</comment>
<name>A0A388KP95_CHABU</name>
<dbReference type="InterPro" id="IPR054154">
    <property type="entry name" value="PEX14-like_M_plants"/>
</dbReference>
<feature type="compositionally biased region" description="Basic and acidic residues" evidence="1">
    <location>
        <begin position="202"/>
        <end position="213"/>
    </location>
</feature>
<feature type="region of interest" description="Disordered" evidence="1">
    <location>
        <begin position="184"/>
        <end position="297"/>
    </location>
</feature>
<feature type="compositionally biased region" description="Polar residues" evidence="1">
    <location>
        <begin position="31"/>
        <end position="53"/>
    </location>
</feature>
<feature type="compositionally biased region" description="Gly residues" evidence="1">
    <location>
        <begin position="184"/>
        <end position="199"/>
    </location>
</feature>
<organism evidence="3 4">
    <name type="scientific">Chara braunii</name>
    <name type="common">Braun's stonewort</name>
    <dbReference type="NCBI Taxonomy" id="69332"/>
    <lineage>
        <taxon>Eukaryota</taxon>
        <taxon>Viridiplantae</taxon>
        <taxon>Streptophyta</taxon>
        <taxon>Charophyceae</taxon>
        <taxon>Charales</taxon>
        <taxon>Characeae</taxon>
        <taxon>Chara</taxon>
    </lineage>
</organism>
<feature type="region of interest" description="Disordered" evidence="1">
    <location>
        <begin position="1"/>
        <end position="54"/>
    </location>
</feature>
<feature type="compositionally biased region" description="Acidic residues" evidence="1">
    <location>
        <begin position="259"/>
        <end position="292"/>
    </location>
</feature>
<keyword evidence="4" id="KW-1185">Reference proteome</keyword>
<dbReference type="EMBL" id="BFEA01000154">
    <property type="protein sequence ID" value="GBG71857.1"/>
    <property type="molecule type" value="Genomic_DNA"/>
</dbReference>
<feature type="domain" description="Peroxisomal membrane protein PEX14 central plants" evidence="2">
    <location>
        <begin position="112"/>
        <end position="136"/>
    </location>
</feature>
<protein>
    <recommendedName>
        <fullName evidence="2">Peroxisomal membrane protein PEX14 central plants domain-containing protein</fullName>
    </recommendedName>
</protein>
<gene>
    <name evidence="3" type="ORF">CBR_g10795</name>
</gene>
<dbReference type="Proteomes" id="UP000265515">
    <property type="component" value="Unassembled WGS sequence"/>
</dbReference>
<feature type="compositionally biased region" description="Basic and acidic residues" evidence="1">
    <location>
        <begin position="1"/>
        <end position="13"/>
    </location>
</feature>
<proteinExistence type="predicted"/>
<sequence length="549" mass="61145">MDSSPSREAKGDEASGVASQPGRESARSESVGGQISTLTPWKSPSQAIPQGRQQPAALLKSTLGSLSHDLNDRQQNAMTQAPEDPQSGLFMHKYPPPLLQKSLLVPPPTRGFHWTQMLLALGVLAATGAGTAVVTRVCPSLARPPLSIQSFSSQCGSLAELSVPDWACNSGGEYSERRGIWRGGGGCGRGGRRGGGGEVEMGEEKRWTEGKEEGQEEEDTWMVRKGRTRGREGLEEGEDMRKGRRRGGMEDEEVRGGDKEDEEGQEEDEQEEDDEQEKGGGDMEDEEEEEEQEQKHRAALLRAIELQREDFSAVMTNLKDMVEIPVSMQACAAEHTSAVDESLTVEELRKVPGIADEVRGHWQEDLTKQLTRLTVKRLLLNLTLKLRFLLRVLKGKQKNGYWQKLTQQGFEESGEWAGTMNLKQFLGKIRERFLDKTTADKAFDQLTTIGQRHWTSVESLSREVDRLLQVPGLNLQDNQVLYIYSRALPEPIRGQLVADSKSGKYNYRQFRDLALQREQMTSQVKNSYASVVKYGGGGSEGVGKRVLWR</sequence>